<dbReference type="GO" id="GO:0030199">
    <property type="term" value="P:collagen fibril organization"/>
    <property type="evidence" value="ECO:0007669"/>
    <property type="project" value="TreeGrafter"/>
</dbReference>
<evidence type="ECO:0000256" key="3">
    <source>
        <dbReference type="ARBA" id="ARBA00022525"/>
    </source>
</evidence>
<keyword evidence="3" id="KW-0964">Secreted</keyword>
<evidence type="ECO:0000256" key="2">
    <source>
        <dbReference type="ARBA" id="ARBA00008712"/>
    </source>
</evidence>
<dbReference type="EMBL" id="JAWDGP010001129">
    <property type="protein sequence ID" value="KAK3794365.1"/>
    <property type="molecule type" value="Genomic_DNA"/>
</dbReference>
<comment type="caution">
    <text evidence="5">The sequence shown here is derived from an EMBL/GenBank/DDBJ whole genome shotgun (WGS) entry which is preliminary data.</text>
</comment>
<comment type="subcellular location">
    <subcellularLocation>
        <location evidence="1">Secreted</location>
    </subcellularLocation>
</comment>
<dbReference type="GO" id="GO:0005615">
    <property type="term" value="C:extracellular space"/>
    <property type="evidence" value="ECO:0007669"/>
    <property type="project" value="TreeGrafter"/>
</dbReference>
<name>A0AAE1AV67_9GAST</name>
<organism evidence="5 6">
    <name type="scientific">Elysia crispata</name>
    <name type="common">lettuce slug</name>
    <dbReference type="NCBI Taxonomy" id="231223"/>
    <lineage>
        <taxon>Eukaryota</taxon>
        <taxon>Metazoa</taxon>
        <taxon>Spiralia</taxon>
        <taxon>Lophotrochozoa</taxon>
        <taxon>Mollusca</taxon>
        <taxon>Gastropoda</taxon>
        <taxon>Heterobranchia</taxon>
        <taxon>Euthyneura</taxon>
        <taxon>Panpulmonata</taxon>
        <taxon>Sacoglossa</taxon>
        <taxon>Placobranchoidea</taxon>
        <taxon>Plakobranchidae</taxon>
        <taxon>Elysia</taxon>
    </lineage>
</organism>
<dbReference type="InterPro" id="IPR026645">
    <property type="entry name" value="Dermatopontin"/>
</dbReference>
<dbReference type="AlphaFoldDB" id="A0AAE1AV67"/>
<gene>
    <name evidence="5" type="ORF">RRG08_061033</name>
</gene>
<keyword evidence="4" id="KW-1015">Disulfide bond</keyword>
<protein>
    <submittedName>
        <fullName evidence="5">Uncharacterized protein</fullName>
    </submittedName>
</protein>
<dbReference type="Pfam" id="PF14704">
    <property type="entry name" value="DERM"/>
    <property type="match status" value="1"/>
</dbReference>
<keyword evidence="6" id="KW-1185">Reference proteome</keyword>
<proteinExistence type="inferred from homology"/>
<evidence type="ECO:0000313" key="6">
    <source>
        <dbReference type="Proteomes" id="UP001283361"/>
    </source>
</evidence>
<dbReference type="PANTHER" id="PTHR15040">
    <property type="entry name" value="DERMATOPONTIN-RELATED"/>
    <property type="match status" value="1"/>
</dbReference>
<dbReference type="Proteomes" id="UP001283361">
    <property type="component" value="Unassembled WGS sequence"/>
</dbReference>
<dbReference type="PANTHER" id="PTHR15040:SF1">
    <property type="entry name" value="DERMATOPONTIN-LIKE ISOFORM X1"/>
    <property type="match status" value="1"/>
</dbReference>
<comment type="similarity">
    <text evidence="2">Belongs to the dermatopontin family.</text>
</comment>
<evidence type="ECO:0000256" key="4">
    <source>
        <dbReference type="ARBA" id="ARBA00023157"/>
    </source>
</evidence>
<evidence type="ECO:0000313" key="5">
    <source>
        <dbReference type="EMBL" id="KAK3794365.1"/>
    </source>
</evidence>
<dbReference type="GO" id="GO:0031012">
    <property type="term" value="C:extracellular matrix"/>
    <property type="evidence" value="ECO:0007669"/>
    <property type="project" value="TreeGrafter"/>
</dbReference>
<evidence type="ECO:0000256" key="1">
    <source>
        <dbReference type="ARBA" id="ARBA00004613"/>
    </source>
</evidence>
<accession>A0AAE1AV67</accession>
<sequence length="185" mass="21118">MLVFKSMLVRISTWSAVLILTVTLFASTTESIWLGPVGIEAQDFARCSGPGETFSSLRLEHAGDVWTLSCRPAPSDAHLADCYWSNFQNNYTDNLDFSCRENYVITELEKLYDQTDQDFRLNFKCCKDADLITDSCTLTRVMFYKSIQAKLDIPADSVLAGWYSQYYDGLGRSHQYKLCKLKPRN</sequence>
<reference evidence="5" key="1">
    <citation type="journal article" date="2023" name="G3 (Bethesda)">
        <title>A reference genome for the long-term kleptoplast-retaining sea slug Elysia crispata morphotype clarki.</title>
        <authorList>
            <person name="Eastman K.E."/>
            <person name="Pendleton A.L."/>
            <person name="Shaikh M.A."/>
            <person name="Suttiyut T."/>
            <person name="Ogas R."/>
            <person name="Tomko P."/>
            <person name="Gavelis G."/>
            <person name="Widhalm J.R."/>
            <person name="Wisecaver J.H."/>
        </authorList>
    </citation>
    <scope>NUCLEOTIDE SEQUENCE</scope>
    <source>
        <strain evidence="5">ECLA1</strain>
    </source>
</reference>